<dbReference type="Pfam" id="PF00107">
    <property type="entry name" value="ADH_zinc_N"/>
    <property type="match status" value="1"/>
</dbReference>
<dbReference type="AlphaFoldDB" id="A0A381VK41"/>
<keyword evidence="2" id="KW-0560">Oxidoreductase</keyword>
<keyword evidence="1" id="KW-0521">NADP</keyword>
<evidence type="ECO:0000313" key="4">
    <source>
        <dbReference type="EMBL" id="SVA40715.1"/>
    </source>
</evidence>
<evidence type="ECO:0000259" key="3">
    <source>
        <dbReference type="SMART" id="SM00829"/>
    </source>
</evidence>
<dbReference type="PANTHER" id="PTHR48106">
    <property type="entry name" value="QUINONE OXIDOREDUCTASE PIG3-RELATED"/>
    <property type="match status" value="1"/>
</dbReference>
<feature type="domain" description="Enoyl reductase (ER)" evidence="3">
    <location>
        <begin position="10"/>
        <end position="354"/>
    </location>
</feature>
<protein>
    <recommendedName>
        <fullName evidence="3">Enoyl reductase (ER) domain-containing protein</fullName>
    </recommendedName>
</protein>
<dbReference type="CDD" id="cd08274">
    <property type="entry name" value="MDR9"/>
    <property type="match status" value="1"/>
</dbReference>
<dbReference type="GO" id="GO:0016651">
    <property type="term" value="F:oxidoreductase activity, acting on NAD(P)H"/>
    <property type="evidence" value="ECO:0007669"/>
    <property type="project" value="TreeGrafter"/>
</dbReference>
<dbReference type="GO" id="GO:0070402">
    <property type="term" value="F:NADPH binding"/>
    <property type="evidence" value="ECO:0007669"/>
    <property type="project" value="TreeGrafter"/>
</dbReference>
<dbReference type="PANTHER" id="PTHR48106:SF18">
    <property type="entry name" value="QUINONE OXIDOREDUCTASE PIG3"/>
    <property type="match status" value="1"/>
</dbReference>
<dbReference type="Gene3D" id="3.90.180.10">
    <property type="entry name" value="Medium-chain alcohol dehydrogenases, catalytic domain"/>
    <property type="match status" value="1"/>
</dbReference>
<organism evidence="4">
    <name type="scientific">marine metagenome</name>
    <dbReference type="NCBI Taxonomy" id="408172"/>
    <lineage>
        <taxon>unclassified sequences</taxon>
        <taxon>metagenomes</taxon>
        <taxon>ecological metagenomes</taxon>
    </lineage>
</organism>
<dbReference type="InterPro" id="IPR013154">
    <property type="entry name" value="ADH-like_N"/>
</dbReference>
<dbReference type="SUPFAM" id="SSF50129">
    <property type="entry name" value="GroES-like"/>
    <property type="match status" value="1"/>
</dbReference>
<evidence type="ECO:0000256" key="2">
    <source>
        <dbReference type="ARBA" id="ARBA00023002"/>
    </source>
</evidence>
<gene>
    <name evidence="4" type="ORF">METZ01_LOCUS93569</name>
</gene>
<dbReference type="SUPFAM" id="SSF51735">
    <property type="entry name" value="NAD(P)-binding Rossmann-fold domains"/>
    <property type="match status" value="1"/>
</dbReference>
<evidence type="ECO:0000256" key="1">
    <source>
        <dbReference type="ARBA" id="ARBA00022857"/>
    </source>
</evidence>
<dbReference type="Gene3D" id="3.40.50.720">
    <property type="entry name" value="NAD(P)-binding Rossmann-like Domain"/>
    <property type="match status" value="1"/>
</dbReference>
<name>A0A381VK41_9ZZZZ</name>
<dbReference type="SMART" id="SM00829">
    <property type="entry name" value="PKS_ER"/>
    <property type="match status" value="1"/>
</dbReference>
<proteinExistence type="predicted"/>
<reference evidence="4" key="1">
    <citation type="submission" date="2018-05" db="EMBL/GenBank/DDBJ databases">
        <authorList>
            <person name="Lanie J.A."/>
            <person name="Ng W.-L."/>
            <person name="Kazmierczak K.M."/>
            <person name="Andrzejewski T.M."/>
            <person name="Davidsen T.M."/>
            <person name="Wayne K.J."/>
            <person name="Tettelin H."/>
            <person name="Glass J.I."/>
            <person name="Rusch D."/>
            <person name="Podicherti R."/>
            <person name="Tsui H.-C.T."/>
            <person name="Winkler M.E."/>
        </authorList>
    </citation>
    <scope>NUCLEOTIDE SEQUENCE</scope>
</reference>
<sequence length="357" mass="36757">MTAVQLVGHGGPEMLVLRYDVPVPVPGAGEVLIRVGACGMNNTDVNTRVGWYSKAVTGETTGEALDVSDGDASWGGSGIGFPRIQGADICGRVVAVGDGVEADLVGRRVLNDPCLRDADDPGDRERAGYVGSECDGGFAQYCVLPVRNVHTVDSPFTDVELASFPCSWSTAEHMLTRARLADGETVVVTGASGGVGSALVQLARVRGARVVAIAGEAKLEEVAGYGADVVVDRNAGNLAGAVAEAAGGPIDVLADVVAGPMFAPLLELLRRGGRYTTAGAIAGPIVDLDVRTLYLNDLEFHGCTVYPPEVFASLVARIESGVLTPTVGGTFPLAGIHAAQEAFVAKRHVGALVIEVP</sequence>
<dbReference type="InterPro" id="IPR011032">
    <property type="entry name" value="GroES-like_sf"/>
</dbReference>
<dbReference type="EMBL" id="UINC01009063">
    <property type="protein sequence ID" value="SVA40715.1"/>
    <property type="molecule type" value="Genomic_DNA"/>
</dbReference>
<dbReference type="InterPro" id="IPR036291">
    <property type="entry name" value="NAD(P)-bd_dom_sf"/>
</dbReference>
<dbReference type="InterPro" id="IPR013149">
    <property type="entry name" value="ADH-like_C"/>
</dbReference>
<dbReference type="Pfam" id="PF08240">
    <property type="entry name" value="ADH_N"/>
    <property type="match status" value="1"/>
</dbReference>
<dbReference type="InterPro" id="IPR020843">
    <property type="entry name" value="ER"/>
</dbReference>
<accession>A0A381VK41</accession>